<dbReference type="InterPro" id="IPR050792">
    <property type="entry name" value="ADP-ribosylglycohydrolase"/>
</dbReference>
<dbReference type="Gene3D" id="1.10.4080.10">
    <property type="entry name" value="ADP-ribosylation/Crystallin J1"/>
    <property type="match status" value="1"/>
</dbReference>
<sequence>MAGGPVKGKFHPADRGPWEVKVEKPVEDRFFGCLLGLACGDAVGTTVEFYPRGTFAPVRDMVGGGPFALKPGQWTDDTSMALCLAESLVVCAGFDPRDQMERYWRWYEEGSWSATGSCFDIGNTVLGALLRFRQSGEPFSGSTNPNTAGNGCIMRLAPVPLYYYPQWEKAVFYAGESAKTTHGALECVEACRLLADLLVRALNGEKKENLLRTDLDRITGPPLAIRSEKIAAIARGDFLEKPVDQIRGSGYVVESLEAALYCFARTESFEAAVLMAANLGDDADTTAAVCGQIAGAYYGESGIPHRWLEKLAMAERIRALAQALFHGPALEKEPPSRSAS</sequence>
<comment type="cofactor">
    <cofactor evidence="1">
        <name>Mg(2+)</name>
        <dbReference type="ChEBI" id="CHEBI:18420"/>
    </cofactor>
    <text evidence="1">Binds 2 magnesium ions per subunit.</text>
</comment>
<accession>A0A831ZVV7</accession>
<organism evidence="2">
    <name type="scientific">Desulfacinum infernum</name>
    <dbReference type="NCBI Taxonomy" id="35837"/>
    <lineage>
        <taxon>Bacteria</taxon>
        <taxon>Pseudomonadati</taxon>
        <taxon>Thermodesulfobacteriota</taxon>
        <taxon>Syntrophobacteria</taxon>
        <taxon>Syntrophobacterales</taxon>
        <taxon>Syntrophobacteraceae</taxon>
        <taxon>Desulfacinum</taxon>
    </lineage>
</organism>
<protein>
    <submittedName>
        <fullName evidence="2">ADP-ribosylglycohydrolase family protein</fullName>
    </submittedName>
</protein>
<evidence type="ECO:0000313" key="2">
    <source>
        <dbReference type="EMBL" id="HFK95897.1"/>
    </source>
</evidence>
<keyword evidence="2" id="KW-0378">Hydrolase</keyword>
<feature type="binding site" evidence="1">
    <location>
        <position position="285"/>
    </location>
    <ligand>
        <name>Mg(2+)</name>
        <dbReference type="ChEBI" id="CHEBI:18420"/>
        <label>1</label>
    </ligand>
</feature>
<dbReference type="InterPro" id="IPR036705">
    <property type="entry name" value="Ribosyl_crysJ1_sf"/>
</dbReference>
<reference evidence="2" key="1">
    <citation type="journal article" date="2020" name="mSystems">
        <title>Genome- and Community-Level Interaction Insights into Carbon Utilization and Element Cycling Functions of Hydrothermarchaeota in Hydrothermal Sediment.</title>
        <authorList>
            <person name="Zhou Z."/>
            <person name="Liu Y."/>
            <person name="Xu W."/>
            <person name="Pan J."/>
            <person name="Luo Z.H."/>
            <person name="Li M."/>
        </authorList>
    </citation>
    <scope>NUCLEOTIDE SEQUENCE [LARGE SCALE GENOMIC DNA]</scope>
    <source>
        <strain evidence="2">SpSt-456</strain>
    </source>
</reference>
<keyword evidence="1" id="KW-0460">Magnesium</keyword>
<dbReference type="InterPro" id="IPR005502">
    <property type="entry name" value="Ribosyl_crysJ1"/>
</dbReference>
<feature type="binding site" evidence="1">
    <location>
        <position position="76"/>
    </location>
    <ligand>
        <name>Mg(2+)</name>
        <dbReference type="ChEBI" id="CHEBI:18420"/>
        <label>1</label>
    </ligand>
</feature>
<dbReference type="GO" id="GO:0016787">
    <property type="term" value="F:hydrolase activity"/>
    <property type="evidence" value="ECO:0007669"/>
    <property type="project" value="UniProtKB-KW"/>
</dbReference>
<feature type="binding site" evidence="1">
    <location>
        <position position="75"/>
    </location>
    <ligand>
        <name>Mg(2+)</name>
        <dbReference type="ChEBI" id="CHEBI:18420"/>
        <label>1</label>
    </ligand>
</feature>
<comment type="caution">
    <text evidence="2">The sequence shown here is derived from an EMBL/GenBank/DDBJ whole genome shotgun (WGS) entry which is preliminary data.</text>
</comment>
<dbReference type="EMBL" id="DSTK01000005">
    <property type="protein sequence ID" value="HFK95897.1"/>
    <property type="molecule type" value="Genomic_DNA"/>
</dbReference>
<evidence type="ECO:0000256" key="1">
    <source>
        <dbReference type="PIRSR" id="PIRSR605502-1"/>
    </source>
</evidence>
<dbReference type="AlphaFoldDB" id="A0A831ZVV7"/>
<dbReference type="GO" id="GO:0046872">
    <property type="term" value="F:metal ion binding"/>
    <property type="evidence" value="ECO:0007669"/>
    <property type="project" value="UniProtKB-KW"/>
</dbReference>
<keyword evidence="1" id="KW-0479">Metal-binding</keyword>
<dbReference type="SUPFAM" id="SSF101478">
    <property type="entry name" value="ADP-ribosylglycohydrolase"/>
    <property type="match status" value="1"/>
</dbReference>
<dbReference type="PANTHER" id="PTHR16222:SF12">
    <property type="entry name" value="ADP-RIBOSYLGLYCOHYDROLASE-RELATED"/>
    <property type="match status" value="1"/>
</dbReference>
<dbReference type="Pfam" id="PF03747">
    <property type="entry name" value="ADP_ribosyl_GH"/>
    <property type="match status" value="1"/>
</dbReference>
<dbReference type="PANTHER" id="PTHR16222">
    <property type="entry name" value="ADP-RIBOSYLGLYCOHYDROLASE"/>
    <property type="match status" value="1"/>
</dbReference>
<feature type="binding site" evidence="1">
    <location>
        <position position="284"/>
    </location>
    <ligand>
        <name>Mg(2+)</name>
        <dbReference type="ChEBI" id="CHEBI:18420"/>
        <label>1</label>
    </ligand>
</feature>
<gene>
    <name evidence="2" type="ORF">ENS06_01070</name>
</gene>
<proteinExistence type="predicted"/>
<name>A0A831ZVV7_9BACT</name>
<feature type="binding site" evidence="1">
    <location>
        <position position="77"/>
    </location>
    <ligand>
        <name>Mg(2+)</name>
        <dbReference type="ChEBI" id="CHEBI:18420"/>
        <label>1</label>
    </ligand>
</feature>
<feature type="binding site" evidence="1">
    <location>
        <position position="282"/>
    </location>
    <ligand>
        <name>Mg(2+)</name>
        <dbReference type="ChEBI" id="CHEBI:18420"/>
        <label>1</label>
    </ligand>
</feature>